<feature type="region of interest" description="Disordered" evidence="2">
    <location>
        <begin position="216"/>
        <end position="251"/>
    </location>
</feature>
<dbReference type="PANTHER" id="PTHR44068">
    <property type="entry name" value="ZGC:194242"/>
    <property type="match status" value="1"/>
</dbReference>
<dbReference type="InterPro" id="IPR050447">
    <property type="entry name" value="Erg6_SMT_methyltransf"/>
</dbReference>
<dbReference type="Pfam" id="PF08241">
    <property type="entry name" value="Methyltransf_11"/>
    <property type="match status" value="1"/>
</dbReference>
<gene>
    <name evidence="4" type="ORF">RGQ15_19225</name>
</gene>
<proteinExistence type="predicted"/>
<dbReference type="RefSeq" id="WP_311162412.1">
    <property type="nucleotide sequence ID" value="NZ_JAVQLW010000004.1"/>
</dbReference>
<dbReference type="EMBL" id="JAVQLW010000004">
    <property type="protein sequence ID" value="MDS9469701.1"/>
    <property type="molecule type" value="Genomic_DNA"/>
</dbReference>
<dbReference type="GO" id="GO:0008168">
    <property type="term" value="F:methyltransferase activity"/>
    <property type="evidence" value="ECO:0007669"/>
    <property type="project" value="UniProtKB-KW"/>
</dbReference>
<dbReference type="EC" id="2.1.1.-" evidence="4"/>
<dbReference type="Proteomes" id="UP001269144">
    <property type="component" value="Unassembled WGS sequence"/>
</dbReference>
<dbReference type="InterPro" id="IPR013216">
    <property type="entry name" value="Methyltransf_11"/>
</dbReference>
<sequence>MKREAASVIDHYTRDDLMERIRAALMRRGYDPDKPSIEMLSELDHLHGGGFATTEAQIELAEIPRGCQVLDAGCGIGGPSRYLAGVHGCTVNGIDLTPGYIDVAGRLNEMTGLSGKITLTVGSVTDLPYETELFDAVLCQNVSMNIADKDRMAKEALRVLKPGGIYTLSHLAEGPNGPPVYPLPWALTAEASFLGTPQDLLETLSRVGFTDIEDRAGRARSKPGGGPQPGTIGAAPAMGDDMPARTANAAQSVQAGRLVPMMVVARRADR</sequence>
<feature type="domain" description="Methyltransferase type 11" evidence="3">
    <location>
        <begin position="70"/>
        <end position="166"/>
    </location>
</feature>
<evidence type="ECO:0000313" key="5">
    <source>
        <dbReference type="Proteomes" id="UP001269144"/>
    </source>
</evidence>
<reference evidence="5" key="1">
    <citation type="submission" date="2023-07" db="EMBL/GenBank/DDBJ databases">
        <title>Paracoccus sp. MBLB3053 whole genome sequence.</title>
        <authorList>
            <person name="Hwang C.Y."/>
            <person name="Cho E.-S."/>
            <person name="Seo M.-J."/>
        </authorList>
    </citation>
    <scope>NUCLEOTIDE SEQUENCE [LARGE SCALE GENOMIC DNA]</scope>
    <source>
        <strain evidence="5">MBLB3053</strain>
    </source>
</reference>
<name>A0ABU2HXG0_9RHOB</name>
<protein>
    <submittedName>
        <fullName evidence="4">Class I SAM-dependent methyltransferase</fullName>
        <ecNumber evidence="4">2.1.1.-</ecNumber>
    </submittedName>
</protein>
<keyword evidence="5" id="KW-1185">Reference proteome</keyword>
<accession>A0ABU2HXG0</accession>
<evidence type="ECO:0000259" key="3">
    <source>
        <dbReference type="Pfam" id="PF08241"/>
    </source>
</evidence>
<evidence type="ECO:0000256" key="1">
    <source>
        <dbReference type="ARBA" id="ARBA00022679"/>
    </source>
</evidence>
<dbReference type="SUPFAM" id="SSF53335">
    <property type="entry name" value="S-adenosyl-L-methionine-dependent methyltransferases"/>
    <property type="match status" value="1"/>
</dbReference>
<evidence type="ECO:0000256" key="2">
    <source>
        <dbReference type="SAM" id="MobiDB-lite"/>
    </source>
</evidence>
<evidence type="ECO:0000313" key="4">
    <source>
        <dbReference type="EMBL" id="MDS9469701.1"/>
    </source>
</evidence>
<dbReference type="GO" id="GO:0032259">
    <property type="term" value="P:methylation"/>
    <property type="evidence" value="ECO:0007669"/>
    <property type="project" value="UniProtKB-KW"/>
</dbReference>
<keyword evidence="1 4" id="KW-0808">Transferase</keyword>
<organism evidence="4 5">
    <name type="scientific">Paracoccus aurantius</name>
    <dbReference type="NCBI Taxonomy" id="3073814"/>
    <lineage>
        <taxon>Bacteria</taxon>
        <taxon>Pseudomonadati</taxon>
        <taxon>Pseudomonadota</taxon>
        <taxon>Alphaproteobacteria</taxon>
        <taxon>Rhodobacterales</taxon>
        <taxon>Paracoccaceae</taxon>
        <taxon>Paracoccus</taxon>
    </lineage>
</organism>
<dbReference type="Gene3D" id="3.40.50.150">
    <property type="entry name" value="Vaccinia Virus protein VP39"/>
    <property type="match status" value="1"/>
</dbReference>
<comment type="caution">
    <text evidence="4">The sequence shown here is derived from an EMBL/GenBank/DDBJ whole genome shotgun (WGS) entry which is preliminary data.</text>
</comment>
<dbReference type="PANTHER" id="PTHR44068:SF11">
    <property type="entry name" value="GERANYL DIPHOSPHATE 2-C-METHYLTRANSFERASE"/>
    <property type="match status" value="1"/>
</dbReference>
<dbReference type="CDD" id="cd02440">
    <property type="entry name" value="AdoMet_MTases"/>
    <property type="match status" value="1"/>
</dbReference>
<keyword evidence="4" id="KW-0489">Methyltransferase</keyword>
<dbReference type="InterPro" id="IPR029063">
    <property type="entry name" value="SAM-dependent_MTases_sf"/>
</dbReference>